<dbReference type="InterPro" id="IPR012341">
    <property type="entry name" value="6hp_glycosidase-like_sf"/>
</dbReference>
<evidence type="ECO:0000313" key="4">
    <source>
        <dbReference type="EMBL" id="GAA1718986.1"/>
    </source>
</evidence>
<evidence type="ECO:0000256" key="2">
    <source>
        <dbReference type="ARBA" id="ARBA00022679"/>
    </source>
</evidence>
<name>A0ABP4V6R8_9ACTN</name>
<proteinExistence type="predicted"/>
<reference evidence="5" key="1">
    <citation type="journal article" date="2019" name="Int. J. Syst. Evol. Microbiol.">
        <title>The Global Catalogue of Microorganisms (GCM) 10K type strain sequencing project: providing services to taxonomists for standard genome sequencing and annotation.</title>
        <authorList>
            <consortium name="The Broad Institute Genomics Platform"/>
            <consortium name="The Broad Institute Genome Sequencing Center for Infectious Disease"/>
            <person name="Wu L."/>
            <person name="Ma J."/>
        </authorList>
    </citation>
    <scope>NUCLEOTIDE SEQUENCE [LARGE SCALE GENOMIC DNA]</scope>
    <source>
        <strain evidence="5">JCM 14718</strain>
    </source>
</reference>
<keyword evidence="2" id="KW-0808">Transferase</keyword>
<dbReference type="PANTHER" id="PTHR37469:SF2">
    <property type="entry name" value="CELLOBIONIC ACID PHOSPHORYLASE"/>
    <property type="match status" value="1"/>
</dbReference>
<dbReference type="Gene3D" id="1.50.10.10">
    <property type="match status" value="1"/>
</dbReference>
<dbReference type="InterPro" id="IPR008928">
    <property type="entry name" value="6-hairpin_glycosidase_sf"/>
</dbReference>
<feature type="domain" description="Glycosyl hydrolase 94 catalytic" evidence="3">
    <location>
        <begin position="342"/>
        <end position="543"/>
    </location>
</feature>
<protein>
    <recommendedName>
        <fullName evidence="3">Glycosyl hydrolase 94 catalytic domain-containing protein</fullName>
    </recommendedName>
</protein>
<evidence type="ECO:0000259" key="3">
    <source>
        <dbReference type="Pfam" id="PF17167"/>
    </source>
</evidence>
<dbReference type="PANTHER" id="PTHR37469">
    <property type="entry name" value="CELLOBIONIC ACID PHOSPHORYLASE-RELATED"/>
    <property type="match status" value="1"/>
</dbReference>
<organism evidence="4 5">
    <name type="scientific">Fodinicola feengrottensis</name>
    <dbReference type="NCBI Taxonomy" id="435914"/>
    <lineage>
        <taxon>Bacteria</taxon>
        <taxon>Bacillati</taxon>
        <taxon>Actinomycetota</taxon>
        <taxon>Actinomycetes</taxon>
        <taxon>Mycobacteriales</taxon>
        <taxon>Fodinicola</taxon>
    </lineage>
</organism>
<dbReference type="InterPro" id="IPR033432">
    <property type="entry name" value="GH94_catalytic"/>
</dbReference>
<accession>A0ABP4V6R8</accession>
<sequence>MSAFGEWTTINGVPAFQYTADPAAAAWDPTLDPPTHRRWIQVGNRRITLVADNFGRSGLWDEHTGLDWLTEPFPAGTGVSRLADVLNTDENVTEVFFGPTFSRVRAQTSAATLERTVLCPEGEQPWVLIRVEVTNRTNATQRWTLREEWDVRQHRVDLEFGARAKRGDFAGAVVTLAAFDGPRTYGREGLLAVSVDLELAPGAAQTTWFRCGLDETGEVDPATIYSSSFTALARRLPRAAAARASQAAREIPWHAALLSGGVCADGVLGGHLLNQGSAYSYRHGFTGAARDPLQHALPLVYTEPDLALSVLRNTCAWANPDGDVPYALDGHKQPRRELFQPSDQNLWALWLAAEYAAATGDLAAFAEPAPFHPASKASPVPLGEHLRRQFRYFVDVVGTGAHGHVRIRNADWNDLVLDEVGGDRAAMIERGESVLNSAMAAWVLPVYAALAARLGDAETASEARKIGERLRELVAGEWNGRWFRRAYGPDAEPVGDDVLWLEAQPWAILSGAADPDQAVALLATIDKLCRRNSPLGARLQWPSPIGERGGIWASINATLVWAAATIDPELGWDEWRRMTLSAHSAAYPDIWEGTLSGPDAYMSPESGRPGQTWKLPHLGVAMQAWPVGNMHSHAQPLLAYLRLLGVQPGRAGELRVGGGGAFQSQVLTVREDGSGLLRSSGDVTVLPPSGVPIHGRGEIVWP</sequence>
<dbReference type="Pfam" id="PF17167">
    <property type="entry name" value="Glyco_hydro_94"/>
    <property type="match status" value="1"/>
</dbReference>
<evidence type="ECO:0000256" key="1">
    <source>
        <dbReference type="ARBA" id="ARBA00022676"/>
    </source>
</evidence>
<dbReference type="SUPFAM" id="SSF48208">
    <property type="entry name" value="Six-hairpin glycosidases"/>
    <property type="match status" value="1"/>
</dbReference>
<dbReference type="Proteomes" id="UP001500618">
    <property type="component" value="Unassembled WGS sequence"/>
</dbReference>
<gene>
    <name evidence="4" type="ORF">GCM10009765_79230</name>
</gene>
<dbReference type="InterPro" id="IPR052047">
    <property type="entry name" value="GH94_Enzymes"/>
</dbReference>
<comment type="caution">
    <text evidence="4">The sequence shown here is derived from an EMBL/GenBank/DDBJ whole genome shotgun (WGS) entry which is preliminary data.</text>
</comment>
<keyword evidence="1" id="KW-0328">Glycosyltransferase</keyword>
<evidence type="ECO:0000313" key="5">
    <source>
        <dbReference type="Proteomes" id="UP001500618"/>
    </source>
</evidence>
<dbReference type="EMBL" id="BAAANY010000043">
    <property type="protein sequence ID" value="GAA1718986.1"/>
    <property type="molecule type" value="Genomic_DNA"/>
</dbReference>
<dbReference type="RefSeq" id="WP_344315144.1">
    <property type="nucleotide sequence ID" value="NZ_BAAANY010000043.1"/>
</dbReference>
<keyword evidence="5" id="KW-1185">Reference proteome</keyword>